<name>A0A2K1K299_PHYPA</name>
<reference evidence="1 3" key="1">
    <citation type="journal article" date="2008" name="Science">
        <title>The Physcomitrella genome reveals evolutionary insights into the conquest of land by plants.</title>
        <authorList>
            <person name="Rensing S."/>
            <person name="Lang D."/>
            <person name="Zimmer A."/>
            <person name="Terry A."/>
            <person name="Salamov A."/>
            <person name="Shapiro H."/>
            <person name="Nishiyama T."/>
            <person name="Perroud P.-F."/>
            <person name="Lindquist E."/>
            <person name="Kamisugi Y."/>
            <person name="Tanahashi T."/>
            <person name="Sakakibara K."/>
            <person name="Fujita T."/>
            <person name="Oishi K."/>
            <person name="Shin-I T."/>
            <person name="Kuroki Y."/>
            <person name="Toyoda A."/>
            <person name="Suzuki Y."/>
            <person name="Hashimoto A."/>
            <person name="Yamaguchi K."/>
            <person name="Sugano A."/>
            <person name="Kohara Y."/>
            <person name="Fujiyama A."/>
            <person name="Anterola A."/>
            <person name="Aoki S."/>
            <person name="Ashton N."/>
            <person name="Barbazuk W.B."/>
            <person name="Barker E."/>
            <person name="Bennetzen J."/>
            <person name="Bezanilla M."/>
            <person name="Blankenship R."/>
            <person name="Cho S.H."/>
            <person name="Dutcher S."/>
            <person name="Estelle M."/>
            <person name="Fawcett J.A."/>
            <person name="Gundlach H."/>
            <person name="Hanada K."/>
            <person name="Heyl A."/>
            <person name="Hicks K.A."/>
            <person name="Hugh J."/>
            <person name="Lohr M."/>
            <person name="Mayer K."/>
            <person name="Melkozernov A."/>
            <person name="Murata T."/>
            <person name="Nelson D."/>
            <person name="Pils B."/>
            <person name="Prigge M."/>
            <person name="Reiss B."/>
            <person name="Renner T."/>
            <person name="Rombauts S."/>
            <person name="Rushton P."/>
            <person name="Sanderfoot A."/>
            <person name="Schween G."/>
            <person name="Shiu S.-H."/>
            <person name="Stueber K."/>
            <person name="Theodoulou F.L."/>
            <person name="Tu H."/>
            <person name="Van de Peer Y."/>
            <person name="Verrier P.J."/>
            <person name="Waters E."/>
            <person name="Wood A."/>
            <person name="Yang L."/>
            <person name="Cove D."/>
            <person name="Cuming A."/>
            <person name="Hasebe M."/>
            <person name="Lucas S."/>
            <person name="Mishler D.B."/>
            <person name="Reski R."/>
            <person name="Grigoriev I."/>
            <person name="Quatrano R.S."/>
            <person name="Boore J.L."/>
        </authorList>
    </citation>
    <scope>NUCLEOTIDE SEQUENCE [LARGE SCALE GENOMIC DNA]</scope>
    <source>
        <strain evidence="2 3">cv. Gransden 2004</strain>
    </source>
</reference>
<dbReference type="Proteomes" id="UP000006727">
    <property type="component" value="Chromosome 9"/>
</dbReference>
<dbReference type="EnsemblPlants" id="Pp3c9_6499V3.1">
    <property type="protein sequence ID" value="PAC:32913165.CDS.1"/>
    <property type="gene ID" value="Pp3c9_6499"/>
</dbReference>
<evidence type="ECO:0000313" key="1">
    <source>
        <dbReference type="EMBL" id="PNR47904.1"/>
    </source>
</evidence>
<proteinExistence type="predicted"/>
<dbReference type="EMBL" id="ABEU02000009">
    <property type="protein sequence ID" value="PNR47904.1"/>
    <property type="molecule type" value="Genomic_DNA"/>
</dbReference>
<evidence type="ECO:0000313" key="3">
    <source>
        <dbReference type="Proteomes" id="UP000006727"/>
    </source>
</evidence>
<accession>A0A2K1K299</accession>
<evidence type="ECO:0000313" key="2">
    <source>
        <dbReference type="EnsemblPlants" id="PAC:32913165.CDS.1"/>
    </source>
</evidence>
<protein>
    <submittedName>
        <fullName evidence="1 2">Uncharacterized protein</fullName>
    </submittedName>
</protein>
<keyword evidence="3" id="KW-1185">Reference proteome</keyword>
<dbReference type="Gramene" id="Pp3c9_6499V3.1">
    <property type="protein sequence ID" value="PAC:32913165.CDS.1"/>
    <property type="gene ID" value="Pp3c9_6499"/>
</dbReference>
<dbReference type="AlphaFoldDB" id="A0A2K1K299"/>
<reference evidence="1 3" key="2">
    <citation type="journal article" date="2018" name="Plant J.">
        <title>The Physcomitrella patens chromosome-scale assembly reveals moss genome structure and evolution.</title>
        <authorList>
            <person name="Lang D."/>
            <person name="Ullrich K.K."/>
            <person name="Murat F."/>
            <person name="Fuchs J."/>
            <person name="Jenkins J."/>
            <person name="Haas F.B."/>
            <person name="Piednoel M."/>
            <person name="Gundlach H."/>
            <person name="Van Bel M."/>
            <person name="Meyberg R."/>
            <person name="Vives C."/>
            <person name="Morata J."/>
            <person name="Symeonidi A."/>
            <person name="Hiss M."/>
            <person name="Muchero W."/>
            <person name="Kamisugi Y."/>
            <person name="Saleh O."/>
            <person name="Blanc G."/>
            <person name="Decker E.L."/>
            <person name="van Gessel N."/>
            <person name="Grimwood J."/>
            <person name="Hayes R.D."/>
            <person name="Graham S.W."/>
            <person name="Gunter L.E."/>
            <person name="McDaniel S.F."/>
            <person name="Hoernstein S.N.W."/>
            <person name="Larsson A."/>
            <person name="Li F.W."/>
            <person name="Perroud P.F."/>
            <person name="Phillips J."/>
            <person name="Ranjan P."/>
            <person name="Rokshar D.S."/>
            <person name="Rothfels C.J."/>
            <person name="Schneider L."/>
            <person name="Shu S."/>
            <person name="Stevenson D.W."/>
            <person name="Thummler F."/>
            <person name="Tillich M."/>
            <person name="Villarreal Aguilar J.C."/>
            <person name="Widiez T."/>
            <person name="Wong G.K."/>
            <person name="Wymore A."/>
            <person name="Zhang Y."/>
            <person name="Zimmer A.D."/>
            <person name="Quatrano R.S."/>
            <person name="Mayer K.F.X."/>
            <person name="Goodstein D."/>
            <person name="Casacuberta J.M."/>
            <person name="Vandepoele K."/>
            <person name="Reski R."/>
            <person name="Cuming A.C."/>
            <person name="Tuskan G.A."/>
            <person name="Maumus F."/>
            <person name="Salse J."/>
            <person name="Schmutz J."/>
            <person name="Rensing S.A."/>
        </authorList>
    </citation>
    <scope>NUCLEOTIDE SEQUENCE [LARGE SCALE GENOMIC DNA]</scope>
    <source>
        <strain evidence="2 3">cv. Gransden 2004</strain>
    </source>
</reference>
<organism evidence="1">
    <name type="scientific">Physcomitrium patens</name>
    <name type="common">Spreading-leaved earth moss</name>
    <name type="synonym">Physcomitrella patens</name>
    <dbReference type="NCBI Taxonomy" id="3218"/>
    <lineage>
        <taxon>Eukaryota</taxon>
        <taxon>Viridiplantae</taxon>
        <taxon>Streptophyta</taxon>
        <taxon>Embryophyta</taxon>
        <taxon>Bryophyta</taxon>
        <taxon>Bryophytina</taxon>
        <taxon>Bryopsida</taxon>
        <taxon>Funariidae</taxon>
        <taxon>Funariales</taxon>
        <taxon>Funariaceae</taxon>
        <taxon>Physcomitrium</taxon>
    </lineage>
</organism>
<sequence length="87" mass="9314">MNRRPSTQTACKEAGMAPQSSSAWYRFCTSALVVVVVLAPSGALIPGVDNPPFGSLCIDLYILFPPHAVPTARNQQNLPALVFSAQR</sequence>
<dbReference type="InParanoid" id="A0A2K1K299"/>
<gene>
    <name evidence="1" type="ORF">PHYPA_012377</name>
</gene>
<reference evidence="2" key="3">
    <citation type="submission" date="2020-12" db="UniProtKB">
        <authorList>
            <consortium name="EnsemblPlants"/>
        </authorList>
    </citation>
    <scope>IDENTIFICATION</scope>
</reference>